<dbReference type="GO" id="GO:0022625">
    <property type="term" value="C:cytosolic large ribosomal subunit"/>
    <property type="evidence" value="ECO:0007669"/>
    <property type="project" value="UniProtKB-UniRule"/>
</dbReference>
<feature type="domain" description="Ribosomal protein eL8/eL30/eS12/Gadd45" evidence="5">
    <location>
        <begin position="121"/>
        <end position="204"/>
    </location>
</feature>
<evidence type="ECO:0000256" key="2">
    <source>
        <dbReference type="ARBA" id="ARBA00022980"/>
    </source>
</evidence>
<reference evidence="6" key="1">
    <citation type="submission" date="2023-08" db="EMBL/GenBank/DDBJ databases">
        <authorList>
            <person name="Audoor S."/>
            <person name="Bilcke G."/>
        </authorList>
    </citation>
    <scope>NUCLEOTIDE SEQUENCE</scope>
</reference>
<evidence type="ECO:0000313" key="7">
    <source>
        <dbReference type="Proteomes" id="UP001295423"/>
    </source>
</evidence>
<evidence type="ECO:0000256" key="1">
    <source>
        <dbReference type="ARBA" id="ARBA00007337"/>
    </source>
</evidence>
<gene>
    <name evidence="6" type="ORF">CYCCA115_LOCUS8988</name>
</gene>
<evidence type="ECO:0000256" key="3">
    <source>
        <dbReference type="ARBA" id="ARBA00023274"/>
    </source>
</evidence>
<dbReference type="InterPro" id="IPR050257">
    <property type="entry name" value="eL8/uL1-like"/>
</dbReference>
<dbReference type="InterPro" id="IPR018492">
    <property type="entry name" value="Ribosomal_eL8/Nhp2"/>
</dbReference>
<evidence type="ECO:0000256" key="4">
    <source>
        <dbReference type="RuleBase" id="RU367042"/>
    </source>
</evidence>
<proteinExistence type="inferred from homology"/>
<evidence type="ECO:0000313" key="6">
    <source>
        <dbReference type="EMBL" id="CAJ1944633.1"/>
    </source>
</evidence>
<keyword evidence="7" id="KW-1185">Reference proteome</keyword>
<dbReference type="SUPFAM" id="SSF55315">
    <property type="entry name" value="L30e-like"/>
    <property type="match status" value="1"/>
</dbReference>
<accession>A0AAD2CX03</accession>
<dbReference type="GO" id="GO:0003723">
    <property type="term" value="F:RNA binding"/>
    <property type="evidence" value="ECO:0007669"/>
    <property type="project" value="UniProtKB-UniRule"/>
</dbReference>
<dbReference type="PRINTS" id="PR00882">
    <property type="entry name" value="RIBOSOMALL7A"/>
</dbReference>
<dbReference type="AlphaFoldDB" id="A0AAD2CX03"/>
<organism evidence="6 7">
    <name type="scientific">Cylindrotheca closterium</name>
    <dbReference type="NCBI Taxonomy" id="2856"/>
    <lineage>
        <taxon>Eukaryota</taxon>
        <taxon>Sar</taxon>
        <taxon>Stramenopiles</taxon>
        <taxon>Ochrophyta</taxon>
        <taxon>Bacillariophyta</taxon>
        <taxon>Bacillariophyceae</taxon>
        <taxon>Bacillariophycidae</taxon>
        <taxon>Bacillariales</taxon>
        <taxon>Bacillariaceae</taxon>
        <taxon>Cylindrotheca</taxon>
    </lineage>
</organism>
<comment type="function">
    <text evidence="4">Component of the ribosome.</text>
</comment>
<keyword evidence="3 4" id="KW-0687">Ribonucleoprotein</keyword>
<dbReference type="PRINTS" id="PR00881">
    <property type="entry name" value="L7ARS6FAMILY"/>
</dbReference>
<name>A0AAD2CX03_9STRA</name>
<dbReference type="EMBL" id="CAKOGP040001224">
    <property type="protein sequence ID" value="CAJ1944633.1"/>
    <property type="molecule type" value="Genomic_DNA"/>
</dbReference>
<dbReference type="InterPro" id="IPR004038">
    <property type="entry name" value="Ribosomal_eL8/eL30/eS12/Gad45"/>
</dbReference>
<dbReference type="PANTHER" id="PTHR23105">
    <property type="entry name" value="RIBOSOMAL PROTEIN L7AE FAMILY MEMBER"/>
    <property type="match status" value="1"/>
</dbReference>
<dbReference type="InterPro" id="IPR001921">
    <property type="entry name" value="Ribosomal_eL8_euk"/>
</dbReference>
<evidence type="ECO:0000259" key="5">
    <source>
        <dbReference type="Pfam" id="PF01248"/>
    </source>
</evidence>
<sequence>MAPKGKKGGKKDTKVVAAKSTDPLFPSTPRNYGVGGDIRPRGRDLSRFVKWPKYVRIQRQRAVLYQRLKVPPCINQFTKTLSKNEAMTVFSLFNKYRPETPAAKKQRIKEAAAAKAGGKEDSSSKAPNVVKFGLKHVTTLVEEKKAELVLIACDVDPIELVMWLPALCRKMQVPFMIVKDKARLGALVHQKVAAVVALTSVGKADEAQLKLLKDLANEKYNNNPELVRKWGGGIMGLKTQAKLDKRDKALAIEEAKKMASLGKA</sequence>
<comment type="similarity">
    <text evidence="1 4">Belongs to the eukaryotic ribosomal protein eL8 family.</text>
</comment>
<dbReference type="InterPro" id="IPR029064">
    <property type="entry name" value="Ribosomal_eL30-like_sf"/>
</dbReference>
<comment type="caution">
    <text evidence="6">The sequence shown here is derived from an EMBL/GenBank/DDBJ whole genome shotgun (WGS) entry which is preliminary data.</text>
</comment>
<protein>
    <recommendedName>
        <fullName evidence="4">60S ribosomal protein L7a</fullName>
    </recommendedName>
</protein>
<dbReference type="Pfam" id="PF01248">
    <property type="entry name" value="Ribosomal_L7Ae"/>
    <property type="match status" value="1"/>
</dbReference>
<dbReference type="Proteomes" id="UP001295423">
    <property type="component" value="Unassembled WGS sequence"/>
</dbReference>
<dbReference type="FunFam" id="3.30.1330.30:FF:000003">
    <property type="entry name" value="60S ribosomal protein L7a"/>
    <property type="match status" value="1"/>
</dbReference>
<dbReference type="Gene3D" id="3.30.1330.30">
    <property type="match status" value="1"/>
</dbReference>
<keyword evidence="2 4" id="KW-0689">Ribosomal protein</keyword>